<evidence type="ECO:0000313" key="1">
    <source>
        <dbReference type="EMBL" id="ADD05260.1"/>
    </source>
</evidence>
<organism evidence="1 2">
    <name type="scientific">Natrialba magadii (strain ATCC 43099 / DSM 3394 / CCM 3739 / CIP 104546 / IAM 13178 / JCM 8861 / NBRC 102185 / NCIMB 2190 / MS3)</name>
    <name type="common">Natronobacterium magadii</name>
    <dbReference type="NCBI Taxonomy" id="547559"/>
    <lineage>
        <taxon>Archaea</taxon>
        <taxon>Methanobacteriati</taxon>
        <taxon>Methanobacteriota</taxon>
        <taxon>Stenosarchaea group</taxon>
        <taxon>Halobacteria</taxon>
        <taxon>Halobacteriales</taxon>
        <taxon>Natrialbaceae</taxon>
        <taxon>Natrialba</taxon>
    </lineage>
</organism>
<reference evidence="1 2" key="2">
    <citation type="journal article" date="2012" name="BMC Genomics">
        <title>A comparative genomics perspective on the genetic content of the alkaliphilic haloarchaeon Natrialba magadii ATCC 43099T.</title>
        <authorList>
            <person name="Siddaramappa S."/>
            <person name="Challacombe J.F."/>
            <person name="Decastro R.E."/>
            <person name="Pfeiffer F."/>
            <person name="Sastre D.E."/>
            <person name="Gimenez M.I."/>
            <person name="Paggi R.A."/>
            <person name="Detter J.C."/>
            <person name="Davenport K.W."/>
            <person name="Goodwin L.A."/>
            <person name="Kyrpides N."/>
            <person name="Tapia R."/>
            <person name="Pitluck S."/>
            <person name="Lucas S."/>
            <person name="Woyke T."/>
            <person name="Maupin-Furlow J.A."/>
        </authorList>
    </citation>
    <scope>NUCLEOTIDE SEQUENCE [LARGE SCALE GENOMIC DNA]</scope>
    <source>
        <strain evidence="2">ATCC 43099 / DSM 3394 / CCM 3739 / CIP 104546 / IAM 13178 / JCM 8861 / NBRC 102185 / NCIMB 2190 / MS3</strain>
    </source>
</reference>
<dbReference type="Proteomes" id="UP000001879">
    <property type="component" value="Chromosome"/>
</dbReference>
<proteinExistence type="predicted"/>
<dbReference type="InterPro" id="IPR006311">
    <property type="entry name" value="TAT_signal"/>
</dbReference>
<dbReference type="PANTHER" id="PTHR35841:SF1">
    <property type="entry name" value="PHOSPHONATES-BINDING PERIPLASMIC PROTEIN"/>
    <property type="match status" value="1"/>
</dbReference>
<name>D3SUK2_NATMM</name>
<reference evidence="2" key="1">
    <citation type="submission" date="2010-02" db="EMBL/GenBank/DDBJ databases">
        <title>Complete sequence of chromosome of Natrialba magadii ATCC 43099.</title>
        <authorList>
            <consortium name="US DOE Joint Genome Institute"/>
            <person name="Lucas S."/>
            <person name="Copeland A."/>
            <person name="Lapidus A."/>
            <person name="Cheng J.-F."/>
            <person name="Bruce D."/>
            <person name="Goodwin L."/>
            <person name="Pitluck S."/>
            <person name="Davenport K."/>
            <person name="Saunders E."/>
            <person name="Detter J.C."/>
            <person name="Han C."/>
            <person name="Tapia R."/>
            <person name="Land M."/>
            <person name="Hauser L."/>
            <person name="Kyrpides N."/>
            <person name="Mikhailova N."/>
            <person name="De Castro R.E."/>
            <person name="Maupin-Furlow J.A."/>
            <person name="Woyke T."/>
        </authorList>
    </citation>
    <scope>NUCLEOTIDE SEQUENCE [LARGE SCALE GENOMIC DNA]</scope>
    <source>
        <strain evidence="2">ATCC 43099 / DSM 3394 / CCM 3739 / CIP 104546 / IAM 13178 / JCM 8861 / NBRC 102185 / NCIMB 2190 / MS3</strain>
    </source>
</reference>
<dbReference type="EMBL" id="CP001932">
    <property type="protein sequence ID" value="ADD05260.1"/>
    <property type="molecule type" value="Genomic_DNA"/>
</dbReference>
<dbReference type="PANTHER" id="PTHR35841">
    <property type="entry name" value="PHOSPHONATES-BINDING PERIPLASMIC PROTEIN"/>
    <property type="match status" value="1"/>
</dbReference>
<gene>
    <name evidence="1" type="primary">phnD2</name>
    <name evidence="1" type="ordered locus">Nmag_1684</name>
</gene>
<dbReference type="PaxDb" id="547559-Nmag_1684"/>
<dbReference type="SUPFAM" id="SSF53850">
    <property type="entry name" value="Periplasmic binding protein-like II"/>
    <property type="match status" value="1"/>
</dbReference>
<dbReference type="Gene3D" id="3.40.190.10">
    <property type="entry name" value="Periplasmic binding protein-like II"/>
    <property type="match status" value="2"/>
</dbReference>
<dbReference type="AlphaFoldDB" id="D3SUK2"/>
<dbReference type="KEGG" id="nmg:Nmag_1684"/>
<evidence type="ECO:0000313" key="2">
    <source>
        <dbReference type="Proteomes" id="UP000001879"/>
    </source>
</evidence>
<sequence>MSQDSGTSTNSRRRFLTKTGAVGTLALAGCLGRSEETDGDGGNGSGDSTETITWVMNPAEDTIDIEVQYQPLFELIEDEFDVEIEGLPTQSYSGTMVELERAGEGDMTLADTSPGAVPQLGPEEIDVVGMREAFGAERYFGTLVTTADSGITDVSDLEGEAVAMADVGSVSGGMAPLWMLHEAGLDIGNVAEGGGAEDFEWRSGVSHDLAVEELINDDTIAAAGAGEFASVPHVPVEQIEDEYPDLYEISPEVDIAGTRDPELRLLDVSPAIPRAPIVVNAGWQDDLRSDIEEFMQNVEAEELQHDAFDLADELGLDLPDEMLEEYNEGTLDTDDYDLDEDQEADWQDFDDHTLWFSGIVAADHEDYEPVRDFAEDLDIAFDDIE</sequence>
<dbReference type="HOGENOM" id="CLU_051472_6_0_2"/>
<dbReference type="eggNOG" id="arCOG01805">
    <property type="taxonomic scope" value="Archaea"/>
</dbReference>
<dbReference type="Pfam" id="PF12974">
    <property type="entry name" value="Phosphonate-bd"/>
    <property type="match status" value="1"/>
</dbReference>
<keyword evidence="2" id="KW-1185">Reference proteome</keyword>
<dbReference type="STRING" id="547559.Nmag_1684"/>
<protein>
    <submittedName>
        <fullName evidence="1">ABC-type transport system periplasmic substrate-binding protein (Probable substrate phosphate/phosphonate)</fullName>
    </submittedName>
</protein>
<accession>D3SUK2</accession>
<dbReference type="PROSITE" id="PS51318">
    <property type="entry name" value="TAT"/>
    <property type="match status" value="1"/>
</dbReference>